<keyword evidence="3" id="KW-1185">Reference proteome</keyword>
<dbReference type="EMBL" id="BLZA01000017">
    <property type="protein sequence ID" value="GHJ86280.1"/>
    <property type="molecule type" value="Genomic_DNA"/>
</dbReference>
<comment type="caution">
    <text evidence="2">The sequence shown here is derived from an EMBL/GenBank/DDBJ whole genome shotgun (WGS) entry which is preliminary data.</text>
</comment>
<name>A0A8H3TTB0_9TREE</name>
<evidence type="ECO:0000313" key="3">
    <source>
        <dbReference type="Proteomes" id="UP000620104"/>
    </source>
</evidence>
<dbReference type="Proteomes" id="UP000620104">
    <property type="component" value="Unassembled WGS sequence"/>
</dbReference>
<dbReference type="OrthoDB" id="2590610at2759"/>
<feature type="region of interest" description="Disordered" evidence="1">
    <location>
        <begin position="453"/>
        <end position="480"/>
    </location>
</feature>
<accession>A0A8H3TTB0</accession>
<organism evidence="2 3">
    <name type="scientific">Naganishia liquefaciens</name>
    <dbReference type="NCBI Taxonomy" id="104408"/>
    <lineage>
        <taxon>Eukaryota</taxon>
        <taxon>Fungi</taxon>
        <taxon>Dikarya</taxon>
        <taxon>Basidiomycota</taxon>
        <taxon>Agaricomycotina</taxon>
        <taxon>Tremellomycetes</taxon>
        <taxon>Filobasidiales</taxon>
        <taxon>Filobasidiaceae</taxon>
        <taxon>Naganishia</taxon>
    </lineage>
</organism>
<evidence type="ECO:0000313" key="2">
    <source>
        <dbReference type="EMBL" id="GHJ86280.1"/>
    </source>
</evidence>
<feature type="compositionally biased region" description="Gly residues" evidence="1">
    <location>
        <begin position="177"/>
        <end position="187"/>
    </location>
</feature>
<sequence>MLHRGHRTWTPYVDPLPDKENALLGLPLKTPVRHAHAGKHHTLNGKAGMMLGKQAPMTGGKGVGGSQTAKGKEKEAGVLEGKRAPMTVFKDRNLVLTGKKNGVSERGGRDAGENNTFGIKKLDFKPAGSSTAAAGPKPKSKLNQQVSLIPSPAPDDGFSALPVQTPFFGRQQARTSLGGGGGGGGGAVDSTPLPSATRSRRRSSRHSGTPLGSSPHSLRLPGLTSTPAPTAHLPASTSFSNLLAPTPLDKSFITPARPSYRAYVSPPEYEMEEGEMSGRDEESFEMGDLRARVGGLGVVDELEGEVGVDAGVEVKGEEDVVESDGEVEYMPPKVVALPDVIPFDFVPLKTLGEQLTQIKSDYFIAYSDSDDDDDAYTHVERRWNLELGKHELLAGGWEGDEEVKPARGGALKRLELRPESEFDNPIFAALKCNQPRVSGHTRRAVPATTQTRRPMTTVQRPVPGQQSRTLSAAAPGQQRPATVIRRPVTSTTSRPRALTSRALTTTVPARRERVPMSSATDRSVSVSRPTLVNGSKQAIQRSATVRPALGQVRANVKPAPVKEALLHCEDIGFDV</sequence>
<feature type="compositionally biased region" description="Polar residues" evidence="1">
    <location>
        <begin position="453"/>
        <end position="470"/>
    </location>
</feature>
<protein>
    <submittedName>
        <fullName evidence="2">Uncharacterized protein</fullName>
    </submittedName>
</protein>
<feature type="compositionally biased region" description="Basic and acidic residues" evidence="1">
    <location>
        <begin position="102"/>
        <end position="112"/>
    </location>
</feature>
<evidence type="ECO:0000256" key="1">
    <source>
        <dbReference type="SAM" id="MobiDB-lite"/>
    </source>
</evidence>
<dbReference type="AlphaFoldDB" id="A0A8H3TTB0"/>
<gene>
    <name evidence="2" type="ORF">NliqN6_2682</name>
</gene>
<proteinExistence type="predicted"/>
<reference evidence="2" key="1">
    <citation type="submission" date="2020-07" db="EMBL/GenBank/DDBJ databases">
        <title>Draft Genome Sequence of a Deep-Sea Yeast, Naganishia (Cryptococcus) liquefaciens strain N6.</title>
        <authorList>
            <person name="Han Y.W."/>
            <person name="Kajitani R."/>
            <person name="Morimoto H."/>
            <person name="Parhat M."/>
            <person name="Tsubouchi H."/>
            <person name="Bakenova O."/>
            <person name="Ogata M."/>
            <person name="Argunhan B."/>
            <person name="Aoki R."/>
            <person name="Kajiwara S."/>
            <person name="Itoh T."/>
            <person name="Iwasaki H."/>
        </authorList>
    </citation>
    <scope>NUCLEOTIDE SEQUENCE</scope>
    <source>
        <strain evidence="2">N6</strain>
    </source>
</reference>
<feature type="region of interest" description="Disordered" evidence="1">
    <location>
        <begin position="99"/>
        <end position="232"/>
    </location>
</feature>